<keyword evidence="3" id="KW-1185">Reference proteome</keyword>
<reference evidence="2 3" key="1">
    <citation type="submission" date="2021-05" db="EMBL/GenBank/DDBJ databases">
        <title>Draft Genome Sequences of Clinical Respiratory Isolates of Mycobacterium goodii Recovered in Ireland.</title>
        <authorList>
            <person name="Flanagan P.R."/>
            <person name="Mok S."/>
            <person name="Roycroft E."/>
            <person name="Rogers T.R."/>
            <person name="Fitzgibbon M."/>
        </authorList>
    </citation>
    <scope>NUCLEOTIDE SEQUENCE [LARGE SCALE GENOMIC DNA]</scope>
    <source>
        <strain evidence="2 3">14IE55</strain>
    </source>
</reference>
<accession>A0ABS6HLK1</accession>
<dbReference type="PANTHER" id="PTHR36151">
    <property type="entry name" value="BLR2777 PROTEIN"/>
    <property type="match status" value="1"/>
</dbReference>
<dbReference type="RefSeq" id="WP_073680559.1">
    <property type="nucleotide sequence ID" value="NZ_JAHBOL010000004.1"/>
</dbReference>
<proteinExistence type="predicted"/>
<dbReference type="EMBL" id="JAHBOM010000008">
    <property type="protein sequence ID" value="MBU8823572.1"/>
    <property type="molecule type" value="Genomic_DNA"/>
</dbReference>
<dbReference type="InterPro" id="IPR018713">
    <property type="entry name" value="MPAB/Lcp_cat_dom"/>
</dbReference>
<sequence>MTQDTSGTCPVTSGSTRLAAGCPAALGGYEAPPEVLGPDSLTWRIFGDWRGLLQGPWAGSMQNMHPQLGAAVEEHSIFFRERIPRLLRSLYPIGGVVFDGDRAPQTGAQVRDYHIGIKGVDAQGRRYSALNPDVFYWAHSTFFMGTILTAERFGGGLTEDQKRRLFDEHIIWYRQYGMSMRPVPKTWEEFGEYWDHMCRDVLENNYAAREVLDLSTMPKHPSLQWIPDWLWKLNLKVLGPFAVWVTVGLYDPPVRELMGYTWSNRDEKLHRLFGKAVHYTFKMLPERRRRHPRARAGWDRATGRIPADAPLVETPARNLPPEDVRDSPWHYCPAVTR</sequence>
<gene>
    <name evidence="2" type="ORF">KL859_11915</name>
</gene>
<feature type="domain" description="ER-bound oxygenase mpaB/mpaB'/Rubber oxygenase catalytic" evidence="1">
    <location>
        <begin position="43"/>
        <end position="277"/>
    </location>
</feature>
<evidence type="ECO:0000313" key="2">
    <source>
        <dbReference type="EMBL" id="MBU8823572.1"/>
    </source>
</evidence>
<dbReference type="PANTHER" id="PTHR36151:SF3">
    <property type="entry name" value="ER-BOUND OXYGENASE MPAB_MPAB'_RUBBER OXYGENASE CATALYTIC DOMAIN-CONTAINING PROTEIN"/>
    <property type="match status" value="1"/>
</dbReference>
<name>A0ABS6HLK1_MYCGD</name>
<protein>
    <submittedName>
        <fullName evidence="2">DUF2236 domain-containing protein</fullName>
    </submittedName>
</protein>
<evidence type="ECO:0000313" key="3">
    <source>
        <dbReference type="Proteomes" id="UP000696413"/>
    </source>
</evidence>
<dbReference type="Proteomes" id="UP000696413">
    <property type="component" value="Unassembled WGS sequence"/>
</dbReference>
<evidence type="ECO:0000259" key="1">
    <source>
        <dbReference type="Pfam" id="PF09995"/>
    </source>
</evidence>
<dbReference type="Pfam" id="PF09995">
    <property type="entry name" value="MPAB_Lcp_cat"/>
    <property type="match status" value="1"/>
</dbReference>
<organism evidence="2 3">
    <name type="scientific">Mycolicibacterium goodii</name>
    <name type="common">Mycobacterium goodii</name>
    <dbReference type="NCBI Taxonomy" id="134601"/>
    <lineage>
        <taxon>Bacteria</taxon>
        <taxon>Bacillati</taxon>
        <taxon>Actinomycetota</taxon>
        <taxon>Actinomycetes</taxon>
        <taxon>Mycobacteriales</taxon>
        <taxon>Mycobacteriaceae</taxon>
        <taxon>Mycolicibacterium</taxon>
    </lineage>
</organism>
<comment type="caution">
    <text evidence="2">The sequence shown here is derived from an EMBL/GenBank/DDBJ whole genome shotgun (WGS) entry which is preliminary data.</text>
</comment>